<keyword evidence="2" id="KW-1185">Reference proteome</keyword>
<dbReference type="EMBL" id="BPVZ01000043">
    <property type="protein sequence ID" value="GKV15496.1"/>
    <property type="molecule type" value="Genomic_DNA"/>
</dbReference>
<organism evidence="1 2">
    <name type="scientific">Rubroshorea leprosula</name>
    <dbReference type="NCBI Taxonomy" id="152421"/>
    <lineage>
        <taxon>Eukaryota</taxon>
        <taxon>Viridiplantae</taxon>
        <taxon>Streptophyta</taxon>
        <taxon>Embryophyta</taxon>
        <taxon>Tracheophyta</taxon>
        <taxon>Spermatophyta</taxon>
        <taxon>Magnoliopsida</taxon>
        <taxon>eudicotyledons</taxon>
        <taxon>Gunneridae</taxon>
        <taxon>Pentapetalae</taxon>
        <taxon>rosids</taxon>
        <taxon>malvids</taxon>
        <taxon>Malvales</taxon>
        <taxon>Dipterocarpaceae</taxon>
        <taxon>Rubroshorea</taxon>
    </lineage>
</organism>
<comment type="caution">
    <text evidence="1">The sequence shown here is derived from an EMBL/GenBank/DDBJ whole genome shotgun (WGS) entry which is preliminary data.</text>
</comment>
<name>A0AAV5JST7_9ROSI</name>
<proteinExistence type="predicted"/>
<evidence type="ECO:0000313" key="2">
    <source>
        <dbReference type="Proteomes" id="UP001054252"/>
    </source>
</evidence>
<reference evidence="1 2" key="1">
    <citation type="journal article" date="2021" name="Commun. Biol.">
        <title>The genome of Shorea leprosula (Dipterocarpaceae) highlights the ecological relevance of drought in aseasonal tropical rainforests.</title>
        <authorList>
            <person name="Ng K.K.S."/>
            <person name="Kobayashi M.J."/>
            <person name="Fawcett J.A."/>
            <person name="Hatakeyama M."/>
            <person name="Paape T."/>
            <person name="Ng C.H."/>
            <person name="Ang C.C."/>
            <person name="Tnah L.H."/>
            <person name="Lee C.T."/>
            <person name="Nishiyama T."/>
            <person name="Sese J."/>
            <person name="O'Brien M.J."/>
            <person name="Copetti D."/>
            <person name="Mohd Noor M.I."/>
            <person name="Ong R.C."/>
            <person name="Putra M."/>
            <person name="Sireger I.Z."/>
            <person name="Indrioko S."/>
            <person name="Kosugi Y."/>
            <person name="Izuno A."/>
            <person name="Isagi Y."/>
            <person name="Lee S.L."/>
            <person name="Shimizu K.K."/>
        </authorList>
    </citation>
    <scope>NUCLEOTIDE SEQUENCE [LARGE SCALE GENOMIC DNA]</scope>
    <source>
        <strain evidence="1">214</strain>
    </source>
</reference>
<sequence>MTMIGCDWKYGLSFLAEVTTAKAAFSTIEYLILAPSTCFALPHLLLLPNALPPESPPKAAEASPLRTGKELEFSLFFLDGEQGLNLEISSQPLARSALLLPRPCNPRKKPAADDIFLEKTGKAW</sequence>
<dbReference type="AlphaFoldDB" id="A0AAV5JST7"/>
<evidence type="ECO:0000313" key="1">
    <source>
        <dbReference type="EMBL" id="GKV15496.1"/>
    </source>
</evidence>
<accession>A0AAV5JST7</accession>
<protein>
    <submittedName>
        <fullName evidence="1">Uncharacterized protein</fullName>
    </submittedName>
</protein>
<dbReference type="Proteomes" id="UP001054252">
    <property type="component" value="Unassembled WGS sequence"/>
</dbReference>
<gene>
    <name evidence="1" type="ORF">SLEP1_g26283</name>
</gene>